<dbReference type="InterPro" id="IPR017946">
    <property type="entry name" value="PLC-like_Pdiesterase_TIM-brl"/>
</dbReference>
<sequence length="292" mass="32375">MTPEGVCGSLVAWTNHVGGHVWRTIGIEDAAYDRMRHELALLWATSPLPAIPVHALAALPGPVPARWSWWARQQQRQAVALGADNPQARVTREVVRPARHIMMLQRPRRVAAAIARTGDRSNSAPLPFFVERVYQEVRRADLQEQVMIQSFDWSTLRLMHQLDRRIPLVALDNFENQQVGKPGASPWLGGIDIDDFGGNVVRAAASIEGVKVFSSGWDIGNKPSGSYVDAAMIRQARAAGLKVVPWTVDDPAVMHHLIDLGVDGLITNYPDRGRLVMAERGMPLPRAYSRKL</sequence>
<comment type="caution">
    <text evidence="2">The sequence shown here is derived from an EMBL/GenBank/DDBJ whole genome shotgun (WGS) entry which is preliminary data.</text>
</comment>
<gene>
    <name evidence="2" type="ORF">GGG17_02310</name>
</gene>
<reference evidence="2 3" key="1">
    <citation type="submission" date="2019-11" db="EMBL/GenBank/DDBJ databases">
        <title>Whole genome sequencing identifies a novel species of the genus Arsenicicoccus isolated from human blood.</title>
        <authorList>
            <person name="Jeong J.H."/>
            <person name="Kweon O.J."/>
            <person name="Kim H.R."/>
            <person name="Kim T.-H."/>
            <person name="Ha S.-M."/>
            <person name="Lee M.-K."/>
        </authorList>
    </citation>
    <scope>NUCLEOTIDE SEQUENCE [LARGE SCALE GENOMIC DNA]</scope>
    <source>
        <strain evidence="2 3">MKL-02</strain>
    </source>
</reference>
<dbReference type="AlphaFoldDB" id="A0A6I3I3R9"/>
<protein>
    <recommendedName>
        <fullName evidence="1">GP-PDE domain-containing protein</fullName>
    </recommendedName>
</protein>
<dbReference type="RefSeq" id="WP_154592182.1">
    <property type="nucleotide sequence ID" value="NZ_WLVL01000007.1"/>
</dbReference>
<feature type="domain" description="GP-PDE" evidence="1">
    <location>
        <begin position="128"/>
        <end position="271"/>
    </location>
</feature>
<dbReference type="PANTHER" id="PTHR46211">
    <property type="entry name" value="GLYCEROPHOSPHORYL DIESTER PHOSPHODIESTERASE"/>
    <property type="match status" value="1"/>
</dbReference>
<dbReference type="SUPFAM" id="SSF51695">
    <property type="entry name" value="PLC-like phosphodiesterases"/>
    <property type="match status" value="1"/>
</dbReference>
<accession>A0A6I3I3R9</accession>
<dbReference type="Proteomes" id="UP000431092">
    <property type="component" value="Unassembled WGS sequence"/>
</dbReference>
<dbReference type="GO" id="GO:0006629">
    <property type="term" value="P:lipid metabolic process"/>
    <property type="evidence" value="ECO:0007669"/>
    <property type="project" value="InterPro"/>
</dbReference>
<evidence type="ECO:0000313" key="3">
    <source>
        <dbReference type="Proteomes" id="UP000431092"/>
    </source>
</evidence>
<dbReference type="Pfam" id="PF03009">
    <property type="entry name" value="GDPD"/>
    <property type="match status" value="1"/>
</dbReference>
<organism evidence="2 3">
    <name type="scientific">Arsenicicoccus cauae</name>
    <dbReference type="NCBI Taxonomy" id="2663847"/>
    <lineage>
        <taxon>Bacteria</taxon>
        <taxon>Bacillati</taxon>
        <taxon>Actinomycetota</taxon>
        <taxon>Actinomycetes</taxon>
        <taxon>Micrococcales</taxon>
        <taxon>Intrasporangiaceae</taxon>
        <taxon>Arsenicicoccus</taxon>
    </lineage>
</organism>
<dbReference type="EMBL" id="WLVL01000007">
    <property type="protein sequence ID" value="MTB70824.1"/>
    <property type="molecule type" value="Genomic_DNA"/>
</dbReference>
<dbReference type="PANTHER" id="PTHR46211:SF14">
    <property type="entry name" value="GLYCEROPHOSPHODIESTER PHOSPHODIESTERASE"/>
    <property type="match status" value="1"/>
</dbReference>
<evidence type="ECO:0000313" key="2">
    <source>
        <dbReference type="EMBL" id="MTB70824.1"/>
    </source>
</evidence>
<name>A0A6I3I3R9_9MICO</name>
<dbReference type="Gene3D" id="3.20.20.190">
    <property type="entry name" value="Phosphatidylinositol (PI) phosphodiesterase"/>
    <property type="match status" value="1"/>
</dbReference>
<proteinExistence type="predicted"/>
<evidence type="ECO:0000259" key="1">
    <source>
        <dbReference type="Pfam" id="PF03009"/>
    </source>
</evidence>
<keyword evidence="3" id="KW-1185">Reference proteome</keyword>
<dbReference type="InterPro" id="IPR030395">
    <property type="entry name" value="GP_PDE_dom"/>
</dbReference>
<dbReference type="GO" id="GO:0008081">
    <property type="term" value="F:phosphoric diester hydrolase activity"/>
    <property type="evidence" value="ECO:0007669"/>
    <property type="project" value="InterPro"/>
</dbReference>